<feature type="chain" id="PRO_5039579499" evidence="13">
    <location>
        <begin position="20"/>
        <end position="944"/>
    </location>
</feature>
<dbReference type="InterPro" id="IPR036857">
    <property type="entry name" value="Thyroglobulin_1_sf"/>
</dbReference>
<dbReference type="Pfam" id="PF00405">
    <property type="entry name" value="Transferrin"/>
    <property type="match status" value="3"/>
</dbReference>
<keyword evidence="11" id="KW-0325">Glycoprotein</keyword>
<dbReference type="FunFam" id="3.40.190.10:FF:000095">
    <property type="entry name" value="Lactotransferrin"/>
    <property type="match status" value="2"/>
</dbReference>
<feature type="disulfide bond" evidence="12">
    <location>
        <begin position="169"/>
        <end position="176"/>
    </location>
</feature>
<keyword evidence="3" id="KW-0813">Transport</keyword>
<evidence type="ECO:0000256" key="10">
    <source>
        <dbReference type="ARBA" id="ARBA00023157"/>
    </source>
</evidence>
<evidence type="ECO:0000256" key="3">
    <source>
        <dbReference type="ARBA" id="ARBA00022448"/>
    </source>
</evidence>
<feature type="disulfide bond" evidence="12">
    <location>
        <begin position="314"/>
        <end position="321"/>
    </location>
</feature>
<dbReference type="InterPro" id="IPR000716">
    <property type="entry name" value="Thyroglobulin_1"/>
</dbReference>
<dbReference type="PROSITE" id="PS51408">
    <property type="entry name" value="TRANSFERRIN_LIKE_4"/>
    <property type="match status" value="2"/>
</dbReference>
<feature type="domain" description="Transferrin-like" evidence="15">
    <location>
        <begin position="26"/>
        <end position="581"/>
    </location>
</feature>
<evidence type="ECO:0000256" key="8">
    <source>
        <dbReference type="ARBA" id="ARBA00023004"/>
    </source>
</evidence>
<dbReference type="PROSITE" id="PS00205">
    <property type="entry name" value="TRANSFERRIN_LIKE_1"/>
    <property type="match status" value="1"/>
</dbReference>
<keyword evidence="10 12" id="KW-1015">Disulfide bond</keyword>
<evidence type="ECO:0000259" key="15">
    <source>
        <dbReference type="PROSITE" id="PS51408"/>
    </source>
</evidence>
<organism evidence="16">
    <name type="scientific">Rhinella marina</name>
    <name type="common">Cane toad</name>
    <name type="synonym">Bufo marinus</name>
    <dbReference type="NCBI Taxonomy" id="8386"/>
    <lineage>
        <taxon>Eukaryota</taxon>
        <taxon>Metazoa</taxon>
        <taxon>Chordata</taxon>
        <taxon>Craniata</taxon>
        <taxon>Vertebrata</taxon>
        <taxon>Euteleostomi</taxon>
        <taxon>Amphibia</taxon>
        <taxon>Batrachia</taxon>
        <taxon>Anura</taxon>
        <taxon>Neobatrachia</taxon>
        <taxon>Hyloidea</taxon>
        <taxon>Bufonidae</taxon>
        <taxon>Rhinella</taxon>
    </lineage>
</organism>
<dbReference type="AlphaFoldDB" id="A0A9E8C647"/>
<dbReference type="SUPFAM" id="SSF57610">
    <property type="entry name" value="Thyroglobulin type-1 domain"/>
    <property type="match status" value="3"/>
</dbReference>
<dbReference type="EMBL" id="OP267561">
    <property type="protein sequence ID" value="UZF13197.1"/>
    <property type="molecule type" value="mRNA"/>
</dbReference>
<dbReference type="GO" id="GO:0005886">
    <property type="term" value="C:plasma membrane"/>
    <property type="evidence" value="ECO:0007669"/>
    <property type="project" value="TreeGrafter"/>
</dbReference>
<keyword evidence="5" id="KW-0964">Secreted</keyword>
<comment type="subunit">
    <text evidence="2">Monomer.</text>
</comment>
<dbReference type="PRINTS" id="PR00422">
    <property type="entry name" value="TRANSFERRIN"/>
</dbReference>
<feature type="domain" description="Thyroglobulin type-1" evidence="14">
    <location>
        <begin position="278"/>
        <end position="345"/>
    </location>
</feature>
<dbReference type="Gene3D" id="4.10.800.10">
    <property type="entry name" value="Thyroglobulin type-1"/>
    <property type="match status" value="3"/>
</dbReference>
<dbReference type="GO" id="GO:0005615">
    <property type="term" value="C:extracellular space"/>
    <property type="evidence" value="ECO:0007669"/>
    <property type="project" value="TreeGrafter"/>
</dbReference>
<proteinExistence type="evidence at transcript level"/>
<accession>A0A9E8C647</accession>
<dbReference type="GO" id="GO:0055037">
    <property type="term" value="C:recycling endosome"/>
    <property type="evidence" value="ECO:0007669"/>
    <property type="project" value="TreeGrafter"/>
</dbReference>
<comment type="subcellular location">
    <subcellularLocation>
        <location evidence="1">Secreted</location>
    </subcellularLocation>
</comment>
<keyword evidence="8" id="KW-0408">Iron</keyword>
<evidence type="ECO:0000256" key="7">
    <source>
        <dbReference type="ARBA" id="ARBA00022737"/>
    </source>
</evidence>
<dbReference type="Pfam" id="PF00086">
    <property type="entry name" value="Thyroglobulin_1"/>
    <property type="match status" value="3"/>
</dbReference>
<keyword evidence="6" id="KW-0479">Metal-binding</keyword>
<feature type="domain" description="Thyroglobulin type-1" evidence="14">
    <location>
        <begin position="133"/>
        <end position="200"/>
    </location>
</feature>
<keyword evidence="4" id="KW-0410">Iron transport</keyword>
<name>A0A9E8C647_RHIMB</name>
<keyword evidence="7" id="KW-0677">Repeat</keyword>
<evidence type="ECO:0000256" key="12">
    <source>
        <dbReference type="PROSITE-ProRule" id="PRU00500"/>
    </source>
</evidence>
<dbReference type="CDD" id="cd00191">
    <property type="entry name" value="TY"/>
    <property type="match status" value="3"/>
</dbReference>
<evidence type="ECO:0000256" key="2">
    <source>
        <dbReference type="ARBA" id="ARBA00011245"/>
    </source>
</evidence>
<dbReference type="InterPro" id="IPR018195">
    <property type="entry name" value="Transferrin_Fe_BS"/>
</dbReference>
<evidence type="ECO:0000313" key="16">
    <source>
        <dbReference type="EMBL" id="UZF13197.1"/>
    </source>
</evidence>
<evidence type="ECO:0000256" key="11">
    <source>
        <dbReference type="ARBA" id="ARBA00023180"/>
    </source>
</evidence>
<feature type="signal peptide" evidence="13">
    <location>
        <begin position="1"/>
        <end position="19"/>
    </location>
</feature>
<dbReference type="PANTHER" id="PTHR11485">
    <property type="entry name" value="TRANSFERRIN"/>
    <property type="match status" value="1"/>
</dbReference>
<dbReference type="SUPFAM" id="SSF53850">
    <property type="entry name" value="Periplasmic binding protein-like II"/>
    <property type="match status" value="2"/>
</dbReference>
<feature type="domain" description="Thyroglobulin type-1" evidence="14">
    <location>
        <begin position="206"/>
        <end position="273"/>
    </location>
</feature>
<dbReference type="Gene3D" id="3.40.190.10">
    <property type="entry name" value="Periplasmic binding protein-like II"/>
    <property type="match status" value="5"/>
</dbReference>
<dbReference type="SMART" id="SM00094">
    <property type="entry name" value="TR_FER"/>
    <property type="match status" value="2"/>
</dbReference>
<dbReference type="GO" id="GO:0006826">
    <property type="term" value="P:iron ion transport"/>
    <property type="evidence" value="ECO:0007669"/>
    <property type="project" value="TreeGrafter"/>
</dbReference>
<feature type="disulfide bond" evidence="12">
    <location>
        <begin position="242"/>
        <end position="249"/>
    </location>
</feature>
<evidence type="ECO:0000256" key="6">
    <source>
        <dbReference type="ARBA" id="ARBA00022723"/>
    </source>
</evidence>
<sequence>MTPAFQVLLCLCLLGMSYAAPQARNVRWCVTSDAEEEKCNDLVNTCTVKEILLICVKKSSTEDCIRAISAGEADAISLDSEDIYQASLKPFHLKPIMTETYASKKNIKLNQSPCQKEHQHLLEGGPKCDETESTPCLRHRQRVLGARKPQIGEFVPECDEKGNYFPKQCYGTTGYCWCVDEHGDEIPVGRAKQGKVNISCEYAASEKPCMKEQRKALSGGQPLRGAFIPNCDEKGNYSPKQCHGSTGYCWCVDENGAEISGSRTPPGQQVPTCGSYVGATCIKDRYKVLGAGKPLPGAFVPDCDEKGDYRPQQCHGSTGHCWCVSKDGVEIQGTRAAPGQSPPTCEDPDLVKSHYAVAVVKKSSTLQFNHLKGKRSCHSAVGKTAGWIAPLYALYKKHFLLWDGSEEKSFEQAASEFFSASCAPGAKEENLCKQCAGQEDNCKSSPGEPYYGDEGALRCLREDKGDVAFVEHTALSGKDSDNFELLCPDNTRSPVSEHKDCNFGKVPRHAVVTRDTGDKSKDIIEYLLEAQKKECKLFSSTCGKDLMSGDTTTNLIALPSGMDAFLFLGPELFNAMKTLHGAPLPSKNEILWCTQNKNEKTKCDDWSAVSGGAIKCTEPLSADQCIEKILKREADAVTLHTEHMYTALKCGLVPAVEGYYNKDDFTPCKTDGDFYKDFGGTYVVALVKKSDKDITWNNLKGKKSCHTGVGHWTGWMIPVSQISKQTKNCDIGSYFSQSCAPGSAIDSNLCELCIGDQQNTKAQTQCSPSDKEAYYGGAGAIRCLVEKGDVAFVTDRDVFKNTDGNNPALWAKDLKSTDFELLCLDGSRAPVTDYKNCNLPGNPNLSVVSREENVNDVVRIFLNQQSLYGRNGSQKDKFQMFSSYGENLLFSDDAQCMIEFDMIKGRDLIDDVLGKHFSATMLRNNPCLPKSELRTACTFRAEKI</sequence>
<keyword evidence="9" id="KW-0406">Ion transport</keyword>
<reference evidence="16" key="1">
    <citation type="journal article" date="2022" name="Proc. Natl. Acad. Sci. U.S.A.">
        <title>Definition of a saxitoxin (STX) binding code enables discovery and characterization of the anuran saxiphilin family.</title>
        <authorList>
            <person name="Chen Z."/>
            <person name="Zakrzewska S."/>
            <person name="Hajare H.S."/>
            <person name="Alvarez-Buylla A."/>
            <person name="Abderemane-Ali F."/>
            <person name="Bogan M."/>
            <person name="Ramirez D."/>
            <person name="O'Connell L.A."/>
            <person name="Du Bois J."/>
            <person name="Minor D.L."/>
        </authorList>
    </citation>
    <scope>NUCLEOTIDE SEQUENCE</scope>
</reference>
<dbReference type="PANTHER" id="PTHR11485:SF31">
    <property type="entry name" value="SEROTRANSFERRIN"/>
    <property type="match status" value="1"/>
</dbReference>
<feature type="domain" description="Transferrin-like" evidence="15">
    <location>
        <begin position="590"/>
        <end position="917"/>
    </location>
</feature>
<dbReference type="PROSITE" id="PS51162">
    <property type="entry name" value="THYROGLOBULIN_1_2"/>
    <property type="match status" value="3"/>
</dbReference>
<evidence type="ECO:0000256" key="4">
    <source>
        <dbReference type="ARBA" id="ARBA00022496"/>
    </source>
</evidence>
<reference evidence="16" key="2">
    <citation type="submission" date="2022-08" db="EMBL/GenBank/DDBJ databases">
        <authorList>
            <person name="Chen Z."/>
            <person name="Zakrzewska S."/>
            <person name="Hajare H.S."/>
            <person name="Alvarez-Buylla A."/>
            <person name="Abderemane-Ali F."/>
            <person name="Bogan M."/>
            <person name="Ramirez D."/>
            <person name="O'Connell L.A."/>
            <person name="Du Bois J."/>
            <person name="Minor D.L. Jr."/>
        </authorList>
    </citation>
    <scope>NUCLEOTIDE SEQUENCE</scope>
</reference>
<evidence type="ECO:0000256" key="5">
    <source>
        <dbReference type="ARBA" id="ARBA00022525"/>
    </source>
</evidence>
<keyword evidence="13" id="KW-0732">Signal</keyword>
<comment type="caution">
    <text evidence="12">Lacks conserved residue(s) required for the propagation of feature annotation.</text>
</comment>
<evidence type="ECO:0000256" key="9">
    <source>
        <dbReference type="ARBA" id="ARBA00023065"/>
    </source>
</evidence>
<dbReference type="SMART" id="SM00211">
    <property type="entry name" value="TY"/>
    <property type="match status" value="3"/>
</dbReference>
<dbReference type="PROSITE" id="PS00484">
    <property type="entry name" value="THYROGLOBULIN_1_1"/>
    <property type="match status" value="2"/>
</dbReference>
<dbReference type="FunFam" id="4.10.800.10:FF:000001">
    <property type="entry name" value="Testican-3 isoform 2"/>
    <property type="match status" value="1"/>
</dbReference>
<evidence type="ECO:0000259" key="14">
    <source>
        <dbReference type="PROSITE" id="PS51162"/>
    </source>
</evidence>
<protein>
    <submittedName>
        <fullName evidence="16">Saxiphilin</fullName>
    </submittedName>
</protein>
<dbReference type="GO" id="GO:0005769">
    <property type="term" value="C:early endosome"/>
    <property type="evidence" value="ECO:0007669"/>
    <property type="project" value="TreeGrafter"/>
</dbReference>
<dbReference type="InterPro" id="IPR001156">
    <property type="entry name" value="Transferrin-like_dom"/>
</dbReference>
<evidence type="ECO:0000256" key="13">
    <source>
        <dbReference type="SAM" id="SignalP"/>
    </source>
</evidence>
<evidence type="ECO:0000256" key="1">
    <source>
        <dbReference type="ARBA" id="ARBA00004613"/>
    </source>
</evidence>